<keyword evidence="8" id="KW-1185">Reference proteome</keyword>
<feature type="transmembrane region" description="Helical" evidence="6">
    <location>
        <begin position="135"/>
        <end position="152"/>
    </location>
</feature>
<dbReference type="Proteomes" id="UP000294911">
    <property type="component" value="Unassembled WGS sequence"/>
</dbReference>
<dbReference type="InterPro" id="IPR002293">
    <property type="entry name" value="AA/rel_permease1"/>
</dbReference>
<feature type="transmembrane region" description="Helical" evidence="6">
    <location>
        <begin position="238"/>
        <end position="258"/>
    </location>
</feature>
<sequence length="469" mass="48468">MTPSQPELDQPRLQGRLGVTAVVFMVLAAAAPLTVIGGNVPLAISAGNGAGAPVGFLIASVVLLLFSVGFVAMTPHVQHAGAFFAYIEQGLGRLAGGGAAFLALVAYTAIQAGIWGYLGGAASSFVEVYSGVRPPWWLCSAVLLIVVALLGYRHIELSSRVLGTALVCELAIVLVMDGAIFVTGGASGISGASFTPAEIFSGPLGIAVLFSITGFIGFEATAVFRQEARDPDRTVPRATYIAVTLIGLFYALSSWAMVEGWGVDGITAAATNSPDDLMLNTAQRYLGAVAGDVMQVLLITSLIACVLSFHNVIARYQFALARRATLPAVLGSVHPRHSSPATSSLVQSATAAVLVAVFAMLGLDPLTEIFSAMAGVATLGIVLLMLLTSLAAVVFFFRNKIAGASVWSSRVAPVAAVLVLLVALWLVVSNFPLVVGSSVPVAWLIGMVPVIAFGFGWLLVAGKRQGPTS</sequence>
<feature type="transmembrane region" description="Helical" evidence="6">
    <location>
        <begin position="94"/>
        <end position="115"/>
    </location>
</feature>
<evidence type="ECO:0000256" key="1">
    <source>
        <dbReference type="ARBA" id="ARBA00004651"/>
    </source>
</evidence>
<dbReference type="InterPro" id="IPR050367">
    <property type="entry name" value="APC_superfamily"/>
</dbReference>
<evidence type="ECO:0000256" key="5">
    <source>
        <dbReference type="ARBA" id="ARBA00023136"/>
    </source>
</evidence>
<name>A0A4R2QKG6_9PSEU</name>
<feature type="transmembrane region" description="Helical" evidence="6">
    <location>
        <begin position="369"/>
        <end position="397"/>
    </location>
</feature>
<comment type="subcellular location">
    <subcellularLocation>
        <location evidence="1">Cell membrane</location>
        <topology evidence="1">Multi-pass membrane protein</topology>
    </subcellularLocation>
</comment>
<evidence type="ECO:0000256" key="3">
    <source>
        <dbReference type="ARBA" id="ARBA00022692"/>
    </source>
</evidence>
<dbReference type="PANTHER" id="PTHR42770:SF16">
    <property type="entry name" value="AMINO ACID PERMEASE"/>
    <property type="match status" value="1"/>
</dbReference>
<feature type="transmembrane region" description="Helical" evidence="6">
    <location>
        <begin position="50"/>
        <end position="73"/>
    </location>
</feature>
<dbReference type="EMBL" id="SLXQ01000008">
    <property type="protein sequence ID" value="TCP49930.1"/>
    <property type="molecule type" value="Genomic_DNA"/>
</dbReference>
<accession>A0A4R2QKG6</accession>
<dbReference type="PANTHER" id="PTHR42770">
    <property type="entry name" value="AMINO ACID TRANSPORTER-RELATED"/>
    <property type="match status" value="1"/>
</dbReference>
<feature type="transmembrane region" description="Helical" evidence="6">
    <location>
        <begin position="21"/>
        <end position="44"/>
    </location>
</feature>
<keyword evidence="3 6" id="KW-0812">Transmembrane</keyword>
<dbReference type="PIRSF" id="PIRSF006060">
    <property type="entry name" value="AA_transporter"/>
    <property type="match status" value="1"/>
</dbReference>
<feature type="transmembrane region" description="Helical" evidence="6">
    <location>
        <begin position="345"/>
        <end position="363"/>
    </location>
</feature>
<evidence type="ECO:0000313" key="7">
    <source>
        <dbReference type="EMBL" id="TCP49930.1"/>
    </source>
</evidence>
<gene>
    <name evidence="7" type="ORF">EV191_10816</name>
</gene>
<dbReference type="OrthoDB" id="137613at2"/>
<feature type="transmembrane region" description="Helical" evidence="6">
    <location>
        <begin position="293"/>
        <end position="313"/>
    </location>
</feature>
<keyword evidence="2" id="KW-1003">Cell membrane</keyword>
<keyword evidence="4 6" id="KW-1133">Transmembrane helix</keyword>
<feature type="transmembrane region" description="Helical" evidence="6">
    <location>
        <begin position="164"/>
        <end position="187"/>
    </location>
</feature>
<dbReference type="AlphaFoldDB" id="A0A4R2QKG6"/>
<dbReference type="GO" id="GO:0005886">
    <property type="term" value="C:plasma membrane"/>
    <property type="evidence" value="ECO:0007669"/>
    <property type="project" value="UniProtKB-SubCell"/>
</dbReference>
<dbReference type="RefSeq" id="WP_132878256.1">
    <property type="nucleotide sequence ID" value="NZ_SLXQ01000008.1"/>
</dbReference>
<proteinExistence type="predicted"/>
<feature type="transmembrane region" description="Helical" evidence="6">
    <location>
        <begin position="409"/>
        <end position="428"/>
    </location>
</feature>
<dbReference type="GO" id="GO:0022857">
    <property type="term" value="F:transmembrane transporter activity"/>
    <property type="evidence" value="ECO:0007669"/>
    <property type="project" value="InterPro"/>
</dbReference>
<keyword evidence="5 6" id="KW-0472">Membrane</keyword>
<dbReference type="Gene3D" id="1.20.1740.10">
    <property type="entry name" value="Amino acid/polyamine transporter I"/>
    <property type="match status" value="1"/>
</dbReference>
<reference evidence="7 8" key="1">
    <citation type="submission" date="2019-03" db="EMBL/GenBank/DDBJ databases">
        <title>Genomic Encyclopedia of Type Strains, Phase IV (KMG-IV): sequencing the most valuable type-strain genomes for metagenomic binning, comparative biology and taxonomic classification.</title>
        <authorList>
            <person name="Goeker M."/>
        </authorList>
    </citation>
    <scope>NUCLEOTIDE SEQUENCE [LARGE SCALE GENOMIC DNA]</scope>
    <source>
        <strain evidence="7 8">DSM 45765</strain>
    </source>
</reference>
<evidence type="ECO:0000256" key="6">
    <source>
        <dbReference type="SAM" id="Phobius"/>
    </source>
</evidence>
<protein>
    <submittedName>
        <fullName evidence="7">Amino acid/polyamine/organocation transporter (APC superfamily)</fullName>
    </submittedName>
</protein>
<evidence type="ECO:0000256" key="2">
    <source>
        <dbReference type="ARBA" id="ARBA00022475"/>
    </source>
</evidence>
<organism evidence="7 8">
    <name type="scientific">Tamaricihabitans halophyticus</name>
    <dbReference type="NCBI Taxonomy" id="1262583"/>
    <lineage>
        <taxon>Bacteria</taxon>
        <taxon>Bacillati</taxon>
        <taxon>Actinomycetota</taxon>
        <taxon>Actinomycetes</taxon>
        <taxon>Pseudonocardiales</taxon>
        <taxon>Pseudonocardiaceae</taxon>
        <taxon>Tamaricihabitans</taxon>
    </lineage>
</organism>
<feature type="transmembrane region" description="Helical" evidence="6">
    <location>
        <begin position="440"/>
        <end position="460"/>
    </location>
</feature>
<dbReference type="Pfam" id="PF13520">
    <property type="entry name" value="AA_permease_2"/>
    <property type="match status" value="1"/>
</dbReference>
<evidence type="ECO:0000256" key="4">
    <source>
        <dbReference type="ARBA" id="ARBA00022989"/>
    </source>
</evidence>
<comment type="caution">
    <text evidence="7">The sequence shown here is derived from an EMBL/GenBank/DDBJ whole genome shotgun (WGS) entry which is preliminary data.</text>
</comment>
<evidence type="ECO:0000313" key="8">
    <source>
        <dbReference type="Proteomes" id="UP000294911"/>
    </source>
</evidence>
<feature type="transmembrane region" description="Helical" evidence="6">
    <location>
        <begin position="199"/>
        <end position="218"/>
    </location>
</feature>